<accession>A0AAV7HVV5</accession>
<sequence>MIWYKLTLSLFALSHVLEPVVGGGWSRGGTRLTAEQSQSVDAATTTCRRLTCIGSDESEQPTKKEKDGTSKSVHKKKVR</sequence>
<feature type="chain" id="PRO_5043350153" description="Secreted protein" evidence="2">
    <location>
        <begin position="23"/>
        <end position="79"/>
    </location>
</feature>
<name>A0AAV7HVV5_COTGL</name>
<feature type="signal peptide" evidence="2">
    <location>
        <begin position="1"/>
        <end position="22"/>
    </location>
</feature>
<dbReference type="Proteomes" id="UP000826195">
    <property type="component" value="Unassembled WGS sequence"/>
</dbReference>
<feature type="region of interest" description="Disordered" evidence="1">
    <location>
        <begin position="54"/>
        <end position="79"/>
    </location>
</feature>
<gene>
    <name evidence="3" type="ORF">KQX54_008265</name>
</gene>
<evidence type="ECO:0000256" key="2">
    <source>
        <dbReference type="SAM" id="SignalP"/>
    </source>
</evidence>
<keyword evidence="2" id="KW-0732">Signal</keyword>
<keyword evidence="4" id="KW-1185">Reference proteome</keyword>
<feature type="compositionally biased region" description="Basic and acidic residues" evidence="1">
    <location>
        <begin position="60"/>
        <end position="69"/>
    </location>
</feature>
<comment type="caution">
    <text evidence="3">The sequence shown here is derived from an EMBL/GenBank/DDBJ whole genome shotgun (WGS) entry which is preliminary data.</text>
</comment>
<proteinExistence type="predicted"/>
<evidence type="ECO:0008006" key="5">
    <source>
        <dbReference type="Google" id="ProtNLM"/>
    </source>
</evidence>
<organism evidence="3 4">
    <name type="scientific">Cotesia glomerata</name>
    <name type="common">Lepidopteran parasitic wasp</name>
    <name type="synonym">Apanteles glomeratus</name>
    <dbReference type="NCBI Taxonomy" id="32391"/>
    <lineage>
        <taxon>Eukaryota</taxon>
        <taxon>Metazoa</taxon>
        <taxon>Ecdysozoa</taxon>
        <taxon>Arthropoda</taxon>
        <taxon>Hexapoda</taxon>
        <taxon>Insecta</taxon>
        <taxon>Pterygota</taxon>
        <taxon>Neoptera</taxon>
        <taxon>Endopterygota</taxon>
        <taxon>Hymenoptera</taxon>
        <taxon>Apocrita</taxon>
        <taxon>Ichneumonoidea</taxon>
        <taxon>Braconidae</taxon>
        <taxon>Microgastrinae</taxon>
        <taxon>Cotesia</taxon>
    </lineage>
</organism>
<dbReference type="AlphaFoldDB" id="A0AAV7HVV5"/>
<reference evidence="3 4" key="1">
    <citation type="journal article" date="2021" name="J. Hered.">
        <title>A chromosome-level genome assembly of the parasitoid wasp, Cotesia glomerata (Hymenoptera: Braconidae).</title>
        <authorList>
            <person name="Pinto B.J."/>
            <person name="Weis J.J."/>
            <person name="Gamble T."/>
            <person name="Ode P.J."/>
            <person name="Paul R."/>
            <person name="Zaspel J.M."/>
        </authorList>
    </citation>
    <scope>NUCLEOTIDE SEQUENCE [LARGE SCALE GENOMIC DNA]</scope>
    <source>
        <strain evidence="3">CgM1</strain>
    </source>
</reference>
<evidence type="ECO:0000313" key="3">
    <source>
        <dbReference type="EMBL" id="KAH0549319.1"/>
    </source>
</evidence>
<protein>
    <recommendedName>
        <fullName evidence="5">Secreted protein</fullName>
    </recommendedName>
</protein>
<dbReference type="EMBL" id="JAHXZJ010001864">
    <property type="protein sequence ID" value="KAH0549319.1"/>
    <property type="molecule type" value="Genomic_DNA"/>
</dbReference>
<evidence type="ECO:0000256" key="1">
    <source>
        <dbReference type="SAM" id="MobiDB-lite"/>
    </source>
</evidence>
<evidence type="ECO:0000313" key="4">
    <source>
        <dbReference type="Proteomes" id="UP000826195"/>
    </source>
</evidence>